<keyword evidence="2" id="KW-0561">Oxygen transport</keyword>
<keyword evidence="4" id="KW-0408">Iron</keyword>
<dbReference type="PROSITE" id="PS00550">
    <property type="entry name" value="HEMERYTHRINS"/>
    <property type="match status" value="1"/>
</dbReference>
<organism evidence="6 7">
    <name type="scientific">Candidatus Auribacter fodinae</name>
    <dbReference type="NCBI Taxonomy" id="2093366"/>
    <lineage>
        <taxon>Bacteria</taxon>
        <taxon>Pseudomonadati</taxon>
        <taxon>Candidatus Auribacterota</taxon>
        <taxon>Candidatus Auribacteria</taxon>
        <taxon>Candidatus Auribacterales</taxon>
        <taxon>Candidatus Auribacteraceae</taxon>
        <taxon>Candidatus Auribacter</taxon>
    </lineage>
</organism>
<dbReference type="Pfam" id="PF01814">
    <property type="entry name" value="Hemerythrin"/>
    <property type="match status" value="1"/>
</dbReference>
<evidence type="ECO:0000256" key="2">
    <source>
        <dbReference type="ARBA" id="ARBA00022621"/>
    </source>
</evidence>
<comment type="caution">
    <text evidence="6">The sequence shown here is derived from an EMBL/GenBank/DDBJ whole genome shotgun (WGS) entry which is preliminary data.</text>
</comment>
<dbReference type="Proteomes" id="UP000266426">
    <property type="component" value="Unassembled WGS sequence"/>
</dbReference>
<dbReference type="CDD" id="cd12107">
    <property type="entry name" value="Hemerythrin"/>
    <property type="match status" value="1"/>
</dbReference>
<dbReference type="Gene3D" id="1.20.120.50">
    <property type="entry name" value="Hemerythrin-like"/>
    <property type="match status" value="1"/>
</dbReference>
<proteinExistence type="inferred from homology"/>
<dbReference type="AlphaFoldDB" id="A0A3A4R6H0"/>
<evidence type="ECO:0000313" key="6">
    <source>
        <dbReference type="EMBL" id="RJP62020.1"/>
    </source>
</evidence>
<evidence type="ECO:0000313" key="7">
    <source>
        <dbReference type="Proteomes" id="UP000266426"/>
    </source>
</evidence>
<reference evidence="6 7" key="1">
    <citation type="journal article" date="2017" name="ISME J.">
        <title>Energy and carbon metabolisms in a deep terrestrial subsurface fluid microbial community.</title>
        <authorList>
            <person name="Momper L."/>
            <person name="Jungbluth S.P."/>
            <person name="Lee M.D."/>
            <person name="Amend J.P."/>
        </authorList>
    </citation>
    <scope>NUCLEOTIDE SEQUENCE [LARGE SCALE GENOMIC DNA]</scope>
    <source>
        <strain evidence="6">SURF_26</strain>
    </source>
</reference>
<dbReference type="GO" id="GO:0046872">
    <property type="term" value="F:metal ion binding"/>
    <property type="evidence" value="ECO:0007669"/>
    <property type="project" value="UniProtKB-KW"/>
</dbReference>
<dbReference type="InterPro" id="IPR035938">
    <property type="entry name" value="Hemerythrin-like_sf"/>
</dbReference>
<accession>A0A3A4R6H0</accession>
<protein>
    <submittedName>
        <fullName evidence="6">Bacteriohemerythrin</fullName>
    </submittedName>
</protein>
<dbReference type="GO" id="GO:0005344">
    <property type="term" value="F:oxygen carrier activity"/>
    <property type="evidence" value="ECO:0007669"/>
    <property type="project" value="UniProtKB-KW"/>
</dbReference>
<evidence type="ECO:0000256" key="1">
    <source>
        <dbReference type="ARBA" id="ARBA00010587"/>
    </source>
</evidence>
<keyword evidence="3" id="KW-0479">Metal-binding</keyword>
<dbReference type="InterPro" id="IPR050669">
    <property type="entry name" value="Hemerythrin"/>
</dbReference>
<dbReference type="InterPro" id="IPR016131">
    <property type="entry name" value="Haemerythrin_Fe_BS"/>
</dbReference>
<dbReference type="InterPro" id="IPR012312">
    <property type="entry name" value="Hemerythrin-like"/>
</dbReference>
<dbReference type="NCBIfam" id="NF033749">
    <property type="entry name" value="bact_hemeryth"/>
    <property type="match status" value="1"/>
</dbReference>
<dbReference type="PANTHER" id="PTHR37164:SF1">
    <property type="entry name" value="BACTERIOHEMERYTHRIN"/>
    <property type="match status" value="1"/>
</dbReference>
<feature type="domain" description="Hemerythrin-like" evidence="5">
    <location>
        <begin position="14"/>
        <end position="125"/>
    </location>
</feature>
<evidence type="ECO:0000256" key="4">
    <source>
        <dbReference type="ARBA" id="ARBA00023004"/>
    </source>
</evidence>
<comment type="similarity">
    <text evidence="1">Belongs to the hemerythrin family.</text>
</comment>
<dbReference type="SUPFAM" id="SSF47188">
    <property type="entry name" value="Hemerythrin-like"/>
    <property type="match status" value="1"/>
</dbReference>
<dbReference type="EMBL" id="QZJZ01000005">
    <property type="protein sequence ID" value="RJP62020.1"/>
    <property type="molecule type" value="Genomic_DNA"/>
</dbReference>
<sequence>MALITWSDELSVKIKEIDNQHKKLIDLINSLNDAMKVGKGKEVMDKILKELTSYTVTHFSHEEKYFDKYGYPETKAHKETHAAFVNKMTEFKDKFEQGKLSLSIEVMNFLSDWLRKHIMGTDQKYSSFFNGKGLN</sequence>
<dbReference type="NCBIfam" id="TIGR02481">
    <property type="entry name" value="hemeryth_dom"/>
    <property type="match status" value="1"/>
</dbReference>
<dbReference type="PANTHER" id="PTHR37164">
    <property type="entry name" value="BACTERIOHEMERYTHRIN"/>
    <property type="match status" value="1"/>
</dbReference>
<evidence type="ECO:0000259" key="5">
    <source>
        <dbReference type="Pfam" id="PF01814"/>
    </source>
</evidence>
<dbReference type="InterPro" id="IPR012827">
    <property type="entry name" value="Hemerythrin_metal-bd"/>
</dbReference>
<keyword evidence="2" id="KW-0813">Transport</keyword>
<name>A0A3A4R6H0_9BACT</name>
<evidence type="ECO:0000256" key="3">
    <source>
        <dbReference type="ARBA" id="ARBA00022723"/>
    </source>
</evidence>
<gene>
    <name evidence="6" type="ORF">C4541_00350</name>
</gene>
<dbReference type="NCBIfam" id="NF002007">
    <property type="entry name" value="PRK00808.1"/>
    <property type="match status" value="1"/>
</dbReference>